<organism evidence="10 11">
    <name type="scientific">Thermococcus guaymasensis DSM 11113</name>
    <dbReference type="NCBI Taxonomy" id="1432656"/>
    <lineage>
        <taxon>Archaea</taxon>
        <taxon>Methanobacteriati</taxon>
        <taxon>Methanobacteriota</taxon>
        <taxon>Thermococci</taxon>
        <taxon>Thermococcales</taxon>
        <taxon>Thermococcaceae</taxon>
        <taxon>Thermococcus</taxon>
    </lineage>
</organism>
<evidence type="ECO:0000256" key="8">
    <source>
        <dbReference type="HAMAP-Rule" id="MF_00265"/>
    </source>
</evidence>
<dbReference type="Pfam" id="PF01850">
    <property type="entry name" value="PIN"/>
    <property type="match status" value="1"/>
</dbReference>
<dbReference type="GO" id="GO:0004540">
    <property type="term" value="F:RNA nuclease activity"/>
    <property type="evidence" value="ECO:0007669"/>
    <property type="project" value="InterPro"/>
</dbReference>
<dbReference type="HAMAP" id="MF_00265">
    <property type="entry name" value="VapC_Nob1"/>
    <property type="match status" value="1"/>
</dbReference>
<dbReference type="Gene3D" id="3.40.50.1010">
    <property type="entry name" value="5'-nuclease"/>
    <property type="match status" value="1"/>
</dbReference>
<keyword evidence="8" id="KW-0800">Toxin</keyword>
<evidence type="ECO:0000256" key="6">
    <source>
        <dbReference type="ARBA" id="ARBA00022842"/>
    </source>
</evidence>
<dbReference type="OrthoDB" id="97501at2157"/>
<keyword evidence="3 8" id="KW-0540">Nuclease</keyword>
<reference evidence="10 11" key="1">
    <citation type="submission" date="2014-01" db="EMBL/GenBank/DDBJ databases">
        <title>Genome sequencing of Thermococcus guaymasensis.</title>
        <authorList>
            <person name="Zhang X."/>
            <person name="Alvare G."/>
            <person name="Fristensky B."/>
            <person name="Chen L."/>
            <person name="Suen T."/>
            <person name="Chen Q."/>
            <person name="Ma K."/>
        </authorList>
    </citation>
    <scope>NUCLEOTIDE SEQUENCE [LARGE SCALE GENOMIC DNA]</scope>
    <source>
        <strain evidence="10 11">DSM 11113</strain>
    </source>
</reference>
<comment type="similarity">
    <text evidence="7 8">Belongs to the PINc/VapC protein family.</text>
</comment>
<keyword evidence="11" id="KW-1185">Reference proteome</keyword>
<keyword evidence="4 8" id="KW-0479">Metal-binding</keyword>
<dbReference type="GO" id="GO:0090729">
    <property type="term" value="F:toxin activity"/>
    <property type="evidence" value="ECO:0007669"/>
    <property type="project" value="UniProtKB-KW"/>
</dbReference>
<proteinExistence type="inferred from homology"/>
<sequence>MIVIPDTSALVELIKGTEKGNAVLKILNESELVVVPTLVLAELSSFLERNGIDSGIIETIADMSLVVPLDREIAINAGKLHAKIRKNDKNKHVSLADCIISETGRKYGALVVTTDHHFRLLGDAIIIED</sequence>
<dbReference type="GO" id="GO:0000287">
    <property type="term" value="F:magnesium ion binding"/>
    <property type="evidence" value="ECO:0007669"/>
    <property type="project" value="UniProtKB-UniRule"/>
</dbReference>
<dbReference type="InterPro" id="IPR002716">
    <property type="entry name" value="PIN_dom"/>
</dbReference>
<evidence type="ECO:0000256" key="1">
    <source>
        <dbReference type="ARBA" id="ARBA00001946"/>
    </source>
</evidence>
<evidence type="ECO:0000256" key="3">
    <source>
        <dbReference type="ARBA" id="ARBA00022722"/>
    </source>
</evidence>
<accession>A0A0X1KKK6</accession>
<evidence type="ECO:0000256" key="5">
    <source>
        <dbReference type="ARBA" id="ARBA00022801"/>
    </source>
</evidence>
<dbReference type="GeneID" id="27135251"/>
<gene>
    <name evidence="8" type="primary">vapC</name>
    <name evidence="10" type="ORF">X802_06225</name>
</gene>
<evidence type="ECO:0000256" key="2">
    <source>
        <dbReference type="ARBA" id="ARBA00022649"/>
    </source>
</evidence>
<dbReference type="PANTHER" id="PTHR33653">
    <property type="entry name" value="RIBONUCLEASE VAPC2"/>
    <property type="match status" value="1"/>
</dbReference>
<comment type="function">
    <text evidence="8">Toxic component of a toxin-antitoxin (TA) system. An RNase.</text>
</comment>
<dbReference type="SUPFAM" id="SSF88723">
    <property type="entry name" value="PIN domain-like"/>
    <property type="match status" value="1"/>
</dbReference>
<dbReference type="InterPro" id="IPR050556">
    <property type="entry name" value="Type_II_TA_system_RNase"/>
</dbReference>
<evidence type="ECO:0000259" key="9">
    <source>
        <dbReference type="Pfam" id="PF01850"/>
    </source>
</evidence>
<dbReference type="AlphaFoldDB" id="A0A0X1KKK6"/>
<dbReference type="PATRIC" id="fig|1432656.3.peg.1208"/>
<dbReference type="PANTHER" id="PTHR33653:SF1">
    <property type="entry name" value="RIBONUCLEASE VAPC2"/>
    <property type="match status" value="1"/>
</dbReference>
<dbReference type="EMBL" id="CP007140">
    <property type="protein sequence ID" value="AJC71799.1"/>
    <property type="molecule type" value="Genomic_DNA"/>
</dbReference>
<dbReference type="KEGG" id="tgy:X802_06225"/>
<dbReference type="Proteomes" id="UP000062043">
    <property type="component" value="Chromosome"/>
</dbReference>
<feature type="binding site" evidence="8">
    <location>
        <position position="6"/>
    </location>
    <ligand>
        <name>Mg(2+)</name>
        <dbReference type="ChEBI" id="CHEBI:18420"/>
    </ligand>
</feature>
<dbReference type="EC" id="3.1.-.-" evidence="8"/>
<dbReference type="RefSeq" id="WP_062371875.1">
    <property type="nucleotide sequence ID" value="NZ_CP007140.1"/>
</dbReference>
<dbReference type="GO" id="GO:0016787">
    <property type="term" value="F:hydrolase activity"/>
    <property type="evidence" value="ECO:0007669"/>
    <property type="project" value="UniProtKB-KW"/>
</dbReference>
<keyword evidence="6 8" id="KW-0460">Magnesium</keyword>
<dbReference type="InterPro" id="IPR029060">
    <property type="entry name" value="PIN-like_dom_sf"/>
</dbReference>
<protein>
    <recommendedName>
        <fullName evidence="8">Ribonuclease VapC</fullName>
        <shortName evidence="8">RNase VapC</shortName>
        <ecNumber evidence="8">3.1.-.-</ecNumber>
    </recommendedName>
    <alternativeName>
        <fullName evidence="8">Putative toxin VapC</fullName>
    </alternativeName>
</protein>
<evidence type="ECO:0000256" key="4">
    <source>
        <dbReference type="ARBA" id="ARBA00022723"/>
    </source>
</evidence>
<keyword evidence="5 8" id="KW-0378">Hydrolase</keyword>
<dbReference type="InterPro" id="IPR022907">
    <property type="entry name" value="VapC_family"/>
</dbReference>
<feature type="domain" description="PIN" evidence="9">
    <location>
        <begin position="4"/>
        <end position="120"/>
    </location>
</feature>
<feature type="binding site" evidence="8">
    <location>
        <position position="97"/>
    </location>
    <ligand>
        <name>Mg(2+)</name>
        <dbReference type="ChEBI" id="CHEBI:18420"/>
    </ligand>
</feature>
<keyword evidence="2 8" id="KW-1277">Toxin-antitoxin system</keyword>
<comment type="cofactor">
    <cofactor evidence="1 8">
        <name>Mg(2+)</name>
        <dbReference type="ChEBI" id="CHEBI:18420"/>
    </cofactor>
</comment>
<evidence type="ECO:0000313" key="10">
    <source>
        <dbReference type="EMBL" id="AJC71799.1"/>
    </source>
</evidence>
<evidence type="ECO:0000256" key="7">
    <source>
        <dbReference type="ARBA" id="ARBA00038093"/>
    </source>
</evidence>
<name>A0A0X1KKK6_9EURY</name>
<evidence type="ECO:0000313" key="11">
    <source>
        <dbReference type="Proteomes" id="UP000062043"/>
    </source>
</evidence>
<dbReference type="STRING" id="1432656.X802_06225"/>